<dbReference type="PANTHER" id="PTHR48228:SF4">
    <property type="entry name" value="BLR3030 PROTEIN"/>
    <property type="match status" value="1"/>
</dbReference>
<evidence type="ECO:0000313" key="2">
    <source>
        <dbReference type="Proteomes" id="UP000284333"/>
    </source>
</evidence>
<dbReference type="InterPro" id="IPR003673">
    <property type="entry name" value="CoA-Trfase_fam_III"/>
</dbReference>
<protein>
    <recommendedName>
        <fullName evidence="3">CoA transferase</fullName>
    </recommendedName>
</protein>
<organism evidence="1 2">
    <name type="scientific">Rhodococcus spongiicola</name>
    <dbReference type="NCBI Taxonomy" id="2487352"/>
    <lineage>
        <taxon>Bacteria</taxon>
        <taxon>Bacillati</taxon>
        <taxon>Actinomycetota</taxon>
        <taxon>Actinomycetes</taxon>
        <taxon>Mycobacteriales</taxon>
        <taxon>Nocardiaceae</taxon>
        <taxon>Rhodococcus</taxon>
    </lineage>
</organism>
<dbReference type="Gene3D" id="3.30.1540.10">
    <property type="entry name" value="formyl-coa transferase, domain 3"/>
    <property type="match status" value="1"/>
</dbReference>
<dbReference type="InterPro" id="IPR044855">
    <property type="entry name" value="CoA-Trfase_III_dom3_sf"/>
</dbReference>
<dbReference type="OrthoDB" id="9058532at2"/>
<dbReference type="InterPro" id="IPR050509">
    <property type="entry name" value="CoA-transferase_III"/>
</dbReference>
<reference evidence="1 2" key="1">
    <citation type="submission" date="2018-11" db="EMBL/GenBank/DDBJ databases">
        <title>Rhodococcus spongicola sp. nov. and Rhodococcus xishaensis sp. nov. from marine sponges.</title>
        <authorList>
            <person name="Li L."/>
            <person name="Lin H.W."/>
        </authorList>
    </citation>
    <scope>NUCLEOTIDE SEQUENCE [LARGE SCALE GENOMIC DNA]</scope>
    <source>
        <strain evidence="1 2">LHW50502</strain>
    </source>
</reference>
<dbReference type="EMBL" id="RKLN01000003">
    <property type="protein sequence ID" value="RVW03723.1"/>
    <property type="molecule type" value="Genomic_DNA"/>
</dbReference>
<gene>
    <name evidence="1" type="ORF">EF834_09305</name>
</gene>
<dbReference type="PANTHER" id="PTHR48228">
    <property type="entry name" value="SUCCINYL-COA--D-CITRAMALATE COA-TRANSFERASE"/>
    <property type="match status" value="1"/>
</dbReference>
<accession>A0A3S3BKV7</accession>
<keyword evidence="2" id="KW-1185">Reference proteome</keyword>
<evidence type="ECO:0000313" key="1">
    <source>
        <dbReference type="EMBL" id="RVW03723.1"/>
    </source>
</evidence>
<dbReference type="Gene3D" id="3.40.50.10540">
    <property type="entry name" value="Crotonobetainyl-coa:carnitine coa-transferase, domain 1"/>
    <property type="match status" value="1"/>
</dbReference>
<dbReference type="SUPFAM" id="SSF89796">
    <property type="entry name" value="CoA-transferase family III (CaiB/BaiF)"/>
    <property type="match status" value="2"/>
</dbReference>
<dbReference type="Pfam" id="PF02515">
    <property type="entry name" value="CoA_transf_3"/>
    <property type="match status" value="1"/>
</dbReference>
<dbReference type="Proteomes" id="UP000284333">
    <property type="component" value="Unassembled WGS sequence"/>
</dbReference>
<comment type="caution">
    <text evidence="1">The sequence shown here is derived from an EMBL/GenBank/DDBJ whole genome shotgun (WGS) entry which is preliminary data.</text>
</comment>
<evidence type="ECO:0008006" key="3">
    <source>
        <dbReference type="Google" id="ProtNLM"/>
    </source>
</evidence>
<dbReference type="AlphaFoldDB" id="A0A3S3BKV7"/>
<dbReference type="InterPro" id="IPR023606">
    <property type="entry name" value="CoA-Trfase_III_dom_1_sf"/>
</dbReference>
<dbReference type="GO" id="GO:0003824">
    <property type="term" value="F:catalytic activity"/>
    <property type="evidence" value="ECO:0007669"/>
    <property type="project" value="InterPro"/>
</dbReference>
<name>A0A3S3BKV7_9NOCA</name>
<proteinExistence type="predicted"/>
<sequence length="361" mass="38436">MFRWNGTRVDAFAELSGFFPTADGWVRTHANYPHHRRRILGAVGLPEDTDRDRFATRLARMSASEVEDLAADVGAIAVRVRTESEWAASGPGVAAASDDLVSVQVRSDHGPLRMPAGDAPLAGVRVLDLTRVVAGPVASRSLALLGADVLRIDPPQMPEIEWQHRESGQGKRSALIDLRASDGLAQFRTLLADADILVTGYRPGALEALVGTPGSVKPGLIHGRVSAWGRSGPWADRRGFDSIVQAASGIAMIEGSDGRPGALPAQALDHASGYLLASGVIDALVEARADGAGRDVRVSLARTAAWLLERPNRRASARPALLPGADTVVTHDGITTARPALTEFDDYPFPARAWGTDPPRW</sequence>